<feature type="domain" description="DinB-like" evidence="1">
    <location>
        <begin position="29"/>
        <end position="164"/>
    </location>
</feature>
<dbReference type="Gene3D" id="1.20.120.450">
    <property type="entry name" value="dinb family like domain"/>
    <property type="match status" value="1"/>
</dbReference>
<dbReference type="RefSeq" id="WP_353550357.1">
    <property type="nucleotide sequence ID" value="NZ_AP029612.1"/>
</dbReference>
<accession>A0AAT9GHB9</accession>
<reference evidence="2" key="1">
    <citation type="submission" date="2024-02" db="EMBL/GenBank/DDBJ databases">
        <title>Sediminibacterium planktonica sp. nov. and Sediminibacterium longus sp. nov., isolated from surface lake and river water.</title>
        <authorList>
            <person name="Watanabe K."/>
            <person name="Takemine S."/>
            <person name="Ishii Y."/>
            <person name="Ogata Y."/>
            <person name="Shindo C."/>
            <person name="Suda W."/>
        </authorList>
    </citation>
    <scope>NUCLEOTIDE SEQUENCE</scope>
    <source>
        <strain evidence="2">KACHI17</strain>
    </source>
</reference>
<organism evidence="2">
    <name type="scientific">Sediminibacterium sp. KACHI17</name>
    <dbReference type="NCBI Taxonomy" id="1751071"/>
    <lineage>
        <taxon>Bacteria</taxon>
        <taxon>Pseudomonadati</taxon>
        <taxon>Bacteroidota</taxon>
        <taxon>Chitinophagia</taxon>
        <taxon>Chitinophagales</taxon>
        <taxon>Chitinophagaceae</taxon>
        <taxon>Sediminibacterium</taxon>
    </lineage>
</organism>
<dbReference type="SUPFAM" id="SSF109854">
    <property type="entry name" value="DinB/YfiT-like putative metalloenzymes"/>
    <property type="match status" value="1"/>
</dbReference>
<dbReference type="EMBL" id="AP029612">
    <property type="protein sequence ID" value="BFG70065.1"/>
    <property type="molecule type" value="Genomic_DNA"/>
</dbReference>
<evidence type="ECO:0000313" key="2">
    <source>
        <dbReference type="EMBL" id="BFG70065.1"/>
    </source>
</evidence>
<sequence>MSRPQPGEYNSFFERYINQTKAQNAHALLEELTTVLEHFYTTLPESKADYAYAPGKWTLKEVLQHVTDTERIFSYRLLRIARKDTTPLPSFEENDYVANADANRRSFDAIKQEFLAVRKSSNLLIESLTESQLNNRGIVSGTETSANAIAFILFGHLMHHKAVIEERYL</sequence>
<gene>
    <name evidence="2" type="ORF">KACHI17_09460</name>
</gene>
<dbReference type="Pfam" id="PF12867">
    <property type="entry name" value="DinB_2"/>
    <property type="match status" value="1"/>
</dbReference>
<dbReference type="InterPro" id="IPR034660">
    <property type="entry name" value="DinB/YfiT-like"/>
</dbReference>
<dbReference type="InterPro" id="IPR024775">
    <property type="entry name" value="DinB-like"/>
</dbReference>
<evidence type="ECO:0000259" key="1">
    <source>
        <dbReference type="Pfam" id="PF12867"/>
    </source>
</evidence>
<dbReference type="AlphaFoldDB" id="A0AAT9GHB9"/>
<name>A0AAT9GHB9_9BACT</name>
<proteinExistence type="predicted"/>
<protein>
    <submittedName>
        <fullName evidence="2">DinB family protein</fullName>
    </submittedName>
</protein>